<evidence type="ECO:0000256" key="6">
    <source>
        <dbReference type="PIRNR" id="PIRNR018267"/>
    </source>
</evidence>
<keyword evidence="9" id="KW-1185">Reference proteome</keyword>
<sequence>MSMLTSLMPALPLMGRVMTLADRISKEVRSKNMSAIRSKGTQLEDRVSKELWRRGYRFRKNVKGLFGKPDIAIKKYKIVIFLDSCFWHGCELHYRIPKSNYDYWFNKIERNRARDQKVSIYYEQKGWSVIRIWDHEVKEDFEGVIQSIERHIQVKKFPKETDT</sequence>
<evidence type="ECO:0000313" key="8">
    <source>
        <dbReference type="EMBL" id="MFD2662777.1"/>
    </source>
</evidence>
<keyword evidence="1 6" id="KW-0540">Nuclease</keyword>
<dbReference type="Pfam" id="PF04480">
    <property type="entry name" value="DUF559"/>
    <property type="match status" value="1"/>
</dbReference>
<evidence type="ECO:0000259" key="7">
    <source>
        <dbReference type="Pfam" id="PF04480"/>
    </source>
</evidence>
<feature type="domain" description="DUF559" evidence="7">
    <location>
        <begin position="110"/>
        <end position="152"/>
    </location>
</feature>
<dbReference type="GO" id="GO:0004519">
    <property type="term" value="F:endonuclease activity"/>
    <property type="evidence" value="ECO:0007669"/>
    <property type="project" value="UniProtKB-KW"/>
</dbReference>
<protein>
    <recommendedName>
        <fullName evidence="6">Very short patch repair endonuclease</fullName>
        <ecNumber evidence="6">3.1.-.-</ecNumber>
    </recommendedName>
</protein>
<dbReference type="Proteomes" id="UP001597493">
    <property type="component" value="Unassembled WGS sequence"/>
</dbReference>
<dbReference type="NCBIfam" id="TIGR00632">
    <property type="entry name" value="vsr"/>
    <property type="match status" value="1"/>
</dbReference>
<comment type="function">
    <text evidence="6">May nick specific sequences that contain T:G mispairs resulting from m5C-deamination.</text>
</comment>
<dbReference type="CDD" id="cd00221">
    <property type="entry name" value="Vsr"/>
    <property type="match status" value="1"/>
</dbReference>
<dbReference type="SUPFAM" id="SSF52980">
    <property type="entry name" value="Restriction endonuclease-like"/>
    <property type="match status" value="1"/>
</dbReference>
<evidence type="ECO:0000313" key="9">
    <source>
        <dbReference type="Proteomes" id="UP001597493"/>
    </source>
</evidence>
<dbReference type="InterPro" id="IPR007569">
    <property type="entry name" value="DUF559"/>
</dbReference>
<comment type="similarity">
    <text evidence="6">Belongs to the vsr family.</text>
</comment>
<dbReference type="InterPro" id="IPR011335">
    <property type="entry name" value="Restrct_endonuc-II-like"/>
</dbReference>
<proteinExistence type="inferred from homology"/>
<gene>
    <name evidence="8" type="ORF">ACFSW5_21205</name>
</gene>
<evidence type="ECO:0000256" key="3">
    <source>
        <dbReference type="ARBA" id="ARBA00022763"/>
    </source>
</evidence>
<dbReference type="RefSeq" id="WP_379277591.1">
    <property type="nucleotide sequence ID" value="NZ_JBHUGT010000035.1"/>
</dbReference>
<evidence type="ECO:0000256" key="2">
    <source>
        <dbReference type="ARBA" id="ARBA00022759"/>
    </source>
</evidence>
<dbReference type="InterPro" id="IPR004603">
    <property type="entry name" value="DNA_mismatch_endonuc_vsr"/>
</dbReference>
<keyword evidence="4 6" id="KW-0378">Hydrolase</keyword>
<keyword evidence="2 6" id="KW-0255">Endonuclease</keyword>
<dbReference type="Gene3D" id="3.40.960.10">
    <property type="entry name" value="VSR Endonuclease"/>
    <property type="match status" value="1"/>
</dbReference>
<dbReference type="EC" id="3.1.-.-" evidence="6"/>
<organism evidence="8 9">
    <name type="scientific">Paenibacillus thailandensis</name>
    <dbReference type="NCBI Taxonomy" id="393250"/>
    <lineage>
        <taxon>Bacteria</taxon>
        <taxon>Bacillati</taxon>
        <taxon>Bacillota</taxon>
        <taxon>Bacilli</taxon>
        <taxon>Bacillales</taxon>
        <taxon>Paenibacillaceae</taxon>
        <taxon>Paenibacillus</taxon>
    </lineage>
</organism>
<name>A0ABW5R2R5_9BACL</name>
<accession>A0ABW5R2R5</accession>
<dbReference type="Pfam" id="PF03852">
    <property type="entry name" value="Vsr"/>
    <property type="match status" value="1"/>
</dbReference>
<evidence type="ECO:0000256" key="1">
    <source>
        <dbReference type="ARBA" id="ARBA00022722"/>
    </source>
</evidence>
<dbReference type="PIRSF" id="PIRSF018267">
    <property type="entry name" value="VSR_endonuc"/>
    <property type="match status" value="1"/>
</dbReference>
<reference evidence="9" key="1">
    <citation type="journal article" date="2019" name="Int. J. Syst. Evol. Microbiol.">
        <title>The Global Catalogue of Microorganisms (GCM) 10K type strain sequencing project: providing services to taxonomists for standard genome sequencing and annotation.</title>
        <authorList>
            <consortium name="The Broad Institute Genomics Platform"/>
            <consortium name="The Broad Institute Genome Sequencing Center for Infectious Disease"/>
            <person name="Wu L."/>
            <person name="Ma J."/>
        </authorList>
    </citation>
    <scope>NUCLEOTIDE SEQUENCE [LARGE SCALE GENOMIC DNA]</scope>
    <source>
        <strain evidence="9">TISTR 1827</strain>
    </source>
</reference>
<keyword evidence="5 6" id="KW-0234">DNA repair</keyword>
<keyword evidence="3 6" id="KW-0227">DNA damage</keyword>
<dbReference type="EMBL" id="JBHUMY010000032">
    <property type="protein sequence ID" value="MFD2662777.1"/>
    <property type="molecule type" value="Genomic_DNA"/>
</dbReference>
<comment type="caution">
    <text evidence="8">The sequence shown here is derived from an EMBL/GenBank/DDBJ whole genome shotgun (WGS) entry which is preliminary data.</text>
</comment>
<evidence type="ECO:0000256" key="5">
    <source>
        <dbReference type="ARBA" id="ARBA00023204"/>
    </source>
</evidence>
<evidence type="ECO:0000256" key="4">
    <source>
        <dbReference type="ARBA" id="ARBA00022801"/>
    </source>
</evidence>